<keyword evidence="2 11" id="KW-0813">Transport</keyword>
<feature type="domain" description="TonB-dependent receptor-like beta-barrel" evidence="14">
    <location>
        <begin position="269"/>
        <end position="751"/>
    </location>
</feature>
<comment type="subcellular location">
    <subcellularLocation>
        <location evidence="1 11">Cell outer membrane</location>
        <topology evidence="1 11">Multi-pass membrane protein</topology>
    </subcellularLocation>
</comment>
<dbReference type="PANTHER" id="PTHR32552:SF81">
    <property type="entry name" value="TONB-DEPENDENT OUTER MEMBRANE RECEPTOR"/>
    <property type="match status" value="1"/>
</dbReference>
<evidence type="ECO:0000256" key="4">
    <source>
        <dbReference type="ARBA" id="ARBA00022496"/>
    </source>
</evidence>
<evidence type="ECO:0000313" key="17">
    <source>
        <dbReference type="Proteomes" id="UP001216595"/>
    </source>
</evidence>
<keyword evidence="16" id="KW-0675">Receptor</keyword>
<keyword evidence="8 12" id="KW-0798">TonB box</keyword>
<evidence type="ECO:0000259" key="15">
    <source>
        <dbReference type="Pfam" id="PF07715"/>
    </source>
</evidence>
<dbReference type="Gene3D" id="3.55.50.30">
    <property type="match status" value="1"/>
</dbReference>
<name>A0ABT5IDR9_9CAUL</name>
<keyword evidence="9 11" id="KW-0472">Membrane</keyword>
<dbReference type="RefSeq" id="WP_272741054.1">
    <property type="nucleotide sequence ID" value="NZ_JAQQKW010000004.1"/>
</dbReference>
<keyword evidence="10 11" id="KW-0998">Cell outer membrane</keyword>
<keyword evidence="4" id="KW-0410">Iron transport</keyword>
<evidence type="ECO:0000313" key="16">
    <source>
        <dbReference type="EMBL" id="MDC7694342.1"/>
    </source>
</evidence>
<feature type="chain" id="PRO_5046429819" evidence="13">
    <location>
        <begin position="22"/>
        <end position="793"/>
    </location>
</feature>
<sequence length="793" mass="86212">MPSILSLVTTIGLLASADARAASTALHPFDIPRSPVGQALVTAAIQGHFALGGLNPRLCGTHTVSLKGHLTNAEALTQLTANSACTFESLGSETYRLIMRPAPVQRAKPTGLEDAPPEEVTVVATRRPQLLGDSPSALSVLLPRDIEGREGGLGEAAARVAGFARTNLGPGRDKIMLRGLSDGVFTGRTQSTVGLYLDDTPITYNAPDPDLLLTDMARIEVLKGPQGALYGEGSIAGVVRLVTRKPDLSQTSALWRASIGLPQTGGLSRRLEGVVNQPLITDRLGVRLVFYDDTAGGYIHDLALNSVASNQSRRSGGRIGLDWRLSDNWRLSASGAFQEINTRNSQYVSGDYGRYSRRGGVVEPHDNDFSQVSARLQGTTRLGEMSLSLNHVHHYLSSLYEASPLAQDLGLTRPGGVLVYREAQAVELTTAEGVWVSPSDQPLRWLAGLYATSGSEIFQPVLTTETVNRTLYTERRKDEYADLAAFGEVSVTLRPSWTLTVGARYAFYRHDVQSQINRSYAVQTPDEMGIERQASDRHLAHKIVLRYQPTAEFMAYVQAAEGYRGGGYNTSALKASDPLPPRYRGDELNSLEVGLKTRLDEGRLLLNLSLFNVHWDNIQSDQFQASGLPVTVNIGSGVNRGFEAEGDWQLPDQWSLHGAWLINASKLTSPDAGFVSEEDATLPDIARTNLHLSVRKTMSTARGAWSHEAGLTYQGRSHLNFGQEAGADMGDYVTVNLSATYQRQDWSFGARAQFHSPPDANTLAYGNPFTLRLGSQRTPPTPAVLWLTVSRAY</sequence>
<protein>
    <submittedName>
        <fullName evidence="16">TonB-dependent receptor</fullName>
    </submittedName>
</protein>
<dbReference type="Proteomes" id="UP001216595">
    <property type="component" value="Unassembled WGS sequence"/>
</dbReference>
<evidence type="ECO:0000256" key="13">
    <source>
        <dbReference type="SAM" id="SignalP"/>
    </source>
</evidence>
<evidence type="ECO:0000256" key="6">
    <source>
        <dbReference type="ARBA" id="ARBA00023004"/>
    </source>
</evidence>
<feature type="signal peptide" evidence="13">
    <location>
        <begin position="1"/>
        <end position="21"/>
    </location>
</feature>
<dbReference type="EMBL" id="JAQQKW010000004">
    <property type="protein sequence ID" value="MDC7694342.1"/>
    <property type="molecule type" value="Genomic_DNA"/>
</dbReference>
<evidence type="ECO:0000256" key="1">
    <source>
        <dbReference type="ARBA" id="ARBA00004571"/>
    </source>
</evidence>
<dbReference type="PROSITE" id="PS52016">
    <property type="entry name" value="TONB_DEPENDENT_REC_3"/>
    <property type="match status" value="1"/>
</dbReference>
<dbReference type="InterPro" id="IPR000531">
    <property type="entry name" value="Beta-barrel_TonB"/>
</dbReference>
<keyword evidence="3 11" id="KW-1134">Transmembrane beta strand</keyword>
<gene>
    <name evidence="16" type="ORF">PQU94_08615</name>
</gene>
<keyword evidence="13" id="KW-0732">Signal</keyword>
<dbReference type="Pfam" id="PF00593">
    <property type="entry name" value="TonB_dep_Rec_b-barrel"/>
    <property type="match status" value="1"/>
</dbReference>
<dbReference type="SUPFAM" id="SSF56935">
    <property type="entry name" value="Porins"/>
    <property type="match status" value="1"/>
</dbReference>
<evidence type="ECO:0000256" key="10">
    <source>
        <dbReference type="ARBA" id="ARBA00023237"/>
    </source>
</evidence>
<keyword evidence="6" id="KW-0408">Iron</keyword>
<comment type="similarity">
    <text evidence="11 12">Belongs to the TonB-dependent receptor family.</text>
</comment>
<evidence type="ECO:0000259" key="14">
    <source>
        <dbReference type="Pfam" id="PF00593"/>
    </source>
</evidence>
<accession>A0ABT5IDR9</accession>
<dbReference type="PANTHER" id="PTHR32552">
    <property type="entry name" value="FERRICHROME IRON RECEPTOR-RELATED"/>
    <property type="match status" value="1"/>
</dbReference>
<keyword evidence="5 11" id="KW-0812">Transmembrane</keyword>
<evidence type="ECO:0000256" key="3">
    <source>
        <dbReference type="ARBA" id="ARBA00022452"/>
    </source>
</evidence>
<proteinExistence type="inferred from homology"/>
<comment type="caution">
    <text evidence="16">The sequence shown here is derived from an EMBL/GenBank/DDBJ whole genome shotgun (WGS) entry which is preliminary data.</text>
</comment>
<evidence type="ECO:0000256" key="12">
    <source>
        <dbReference type="RuleBase" id="RU003357"/>
    </source>
</evidence>
<reference evidence="16 17" key="1">
    <citation type="submission" date="2023-01" db="EMBL/GenBank/DDBJ databases">
        <title>Novel species of the genus Asticcacaulis isolated from rivers.</title>
        <authorList>
            <person name="Lu H."/>
        </authorList>
    </citation>
    <scope>NUCLEOTIDE SEQUENCE [LARGE SCALE GENOMIC DNA]</scope>
    <source>
        <strain evidence="16 17">DXS10W</strain>
    </source>
</reference>
<evidence type="ECO:0000256" key="7">
    <source>
        <dbReference type="ARBA" id="ARBA00023065"/>
    </source>
</evidence>
<keyword evidence="17" id="KW-1185">Reference proteome</keyword>
<dbReference type="InterPro" id="IPR039426">
    <property type="entry name" value="TonB-dep_rcpt-like"/>
</dbReference>
<evidence type="ECO:0000256" key="9">
    <source>
        <dbReference type="ARBA" id="ARBA00023136"/>
    </source>
</evidence>
<evidence type="ECO:0000256" key="8">
    <source>
        <dbReference type="ARBA" id="ARBA00023077"/>
    </source>
</evidence>
<evidence type="ECO:0000256" key="5">
    <source>
        <dbReference type="ARBA" id="ARBA00022692"/>
    </source>
</evidence>
<feature type="domain" description="TonB-dependent receptor plug" evidence="15">
    <location>
        <begin position="133"/>
        <end position="238"/>
    </location>
</feature>
<organism evidence="16 17">
    <name type="scientific">Asticcacaulis currens</name>
    <dbReference type="NCBI Taxonomy" id="2984210"/>
    <lineage>
        <taxon>Bacteria</taxon>
        <taxon>Pseudomonadati</taxon>
        <taxon>Pseudomonadota</taxon>
        <taxon>Alphaproteobacteria</taxon>
        <taxon>Caulobacterales</taxon>
        <taxon>Caulobacteraceae</taxon>
        <taxon>Asticcacaulis</taxon>
    </lineage>
</organism>
<evidence type="ECO:0000256" key="11">
    <source>
        <dbReference type="PROSITE-ProRule" id="PRU01360"/>
    </source>
</evidence>
<dbReference type="Gene3D" id="2.40.170.20">
    <property type="entry name" value="TonB-dependent receptor, beta-barrel domain"/>
    <property type="match status" value="1"/>
</dbReference>
<dbReference type="Pfam" id="PF07715">
    <property type="entry name" value="Plug"/>
    <property type="match status" value="1"/>
</dbReference>
<keyword evidence="7" id="KW-0406">Ion transport</keyword>
<dbReference type="InterPro" id="IPR012910">
    <property type="entry name" value="Plug_dom"/>
</dbReference>
<evidence type="ECO:0000256" key="2">
    <source>
        <dbReference type="ARBA" id="ARBA00022448"/>
    </source>
</evidence>
<dbReference type="InterPro" id="IPR036942">
    <property type="entry name" value="Beta-barrel_TonB_sf"/>
</dbReference>